<accession>A0A1G2HUN7</accession>
<dbReference type="SUPFAM" id="SSF50324">
    <property type="entry name" value="Inorganic pyrophosphatase"/>
    <property type="match status" value="1"/>
</dbReference>
<protein>
    <recommendedName>
        <fullName evidence="2">inorganic diphosphatase</fullName>
        <ecNumber evidence="2">3.6.1.1</ecNumber>
    </recommendedName>
</protein>
<evidence type="ECO:0000256" key="2">
    <source>
        <dbReference type="ARBA" id="ARBA00012146"/>
    </source>
</evidence>
<proteinExistence type="predicted"/>
<name>A0A1G2HUN7_9BACT</name>
<dbReference type="EMBL" id="MHOP01000007">
    <property type="protein sequence ID" value="OGZ66256.1"/>
    <property type="molecule type" value="Genomic_DNA"/>
</dbReference>
<dbReference type="GO" id="GO:0004427">
    <property type="term" value="F:inorganic diphosphate phosphatase activity"/>
    <property type="evidence" value="ECO:0007669"/>
    <property type="project" value="UniProtKB-EC"/>
</dbReference>
<dbReference type="AlphaFoldDB" id="A0A1G2HUN7"/>
<dbReference type="Proteomes" id="UP000178774">
    <property type="component" value="Unassembled WGS sequence"/>
</dbReference>
<evidence type="ECO:0000313" key="7">
    <source>
        <dbReference type="Proteomes" id="UP000178774"/>
    </source>
</evidence>
<keyword evidence="3" id="KW-0479">Metal-binding</keyword>
<evidence type="ECO:0000256" key="1">
    <source>
        <dbReference type="ARBA" id="ARBA00001946"/>
    </source>
</evidence>
<comment type="caution">
    <text evidence="6">The sequence shown here is derived from an EMBL/GenBank/DDBJ whole genome shotgun (WGS) entry which is preliminary data.</text>
</comment>
<dbReference type="GO" id="GO:0006796">
    <property type="term" value="P:phosphate-containing compound metabolic process"/>
    <property type="evidence" value="ECO:0007669"/>
    <property type="project" value="InterPro"/>
</dbReference>
<dbReference type="EC" id="3.6.1.1" evidence="2"/>
<dbReference type="InterPro" id="IPR036649">
    <property type="entry name" value="Pyrophosphatase_sf"/>
</dbReference>
<evidence type="ECO:0000256" key="4">
    <source>
        <dbReference type="ARBA" id="ARBA00022801"/>
    </source>
</evidence>
<dbReference type="Pfam" id="PF00719">
    <property type="entry name" value="Pyrophosphatase"/>
    <property type="match status" value="1"/>
</dbReference>
<gene>
    <name evidence="6" type="ORF">A2822_02170</name>
</gene>
<dbReference type="GO" id="GO:0000287">
    <property type="term" value="F:magnesium ion binding"/>
    <property type="evidence" value="ECO:0007669"/>
    <property type="project" value="InterPro"/>
</dbReference>
<dbReference type="PANTHER" id="PTHR10286">
    <property type="entry name" value="INORGANIC PYROPHOSPHATASE"/>
    <property type="match status" value="1"/>
</dbReference>
<sequence>MSYEHIPFGTPEKFNVVVEIQKGGQVKYEYDEEWHEIKVSAIFKNGFIFPFDYGYVPQTRGGDGDHLDVFVLGSQSVQMGAIVECRPIGMIELIDRGEKDDKILAIPLNDLGFENIKTLEDLPFDYKGIFEEFFKELAIQRNKTMEIKGYRDEKVAMQELELANKNFK</sequence>
<keyword evidence="5" id="KW-0460">Magnesium</keyword>
<keyword evidence="4" id="KW-0378">Hydrolase</keyword>
<evidence type="ECO:0000256" key="3">
    <source>
        <dbReference type="ARBA" id="ARBA00022723"/>
    </source>
</evidence>
<evidence type="ECO:0000256" key="5">
    <source>
        <dbReference type="ARBA" id="ARBA00022842"/>
    </source>
</evidence>
<dbReference type="InterPro" id="IPR008162">
    <property type="entry name" value="Pyrophosphatase"/>
</dbReference>
<reference evidence="6 7" key="1">
    <citation type="journal article" date="2016" name="Nat. Commun.">
        <title>Thousands of microbial genomes shed light on interconnected biogeochemical processes in an aquifer system.</title>
        <authorList>
            <person name="Anantharaman K."/>
            <person name="Brown C.T."/>
            <person name="Hug L.A."/>
            <person name="Sharon I."/>
            <person name="Castelle C.J."/>
            <person name="Probst A.J."/>
            <person name="Thomas B.C."/>
            <person name="Singh A."/>
            <person name="Wilkins M.J."/>
            <person name="Karaoz U."/>
            <person name="Brodie E.L."/>
            <person name="Williams K.H."/>
            <person name="Hubbard S.S."/>
            <person name="Banfield J.F."/>
        </authorList>
    </citation>
    <scope>NUCLEOTIDE SEQUENCE [LARGE SCALE GENOMIC DNA]</scope>
</reference>
<dbReference type="GO" id="GO:0005737">
    <property type="term" value="C:cytoplasm"/>
    <property type="evidence" value="ECO:0007669"/>
    <property type="project" value="InterPro"/>
</dbReference>
<evidence type="ECO:0000313" key="6">
    <source>
        <dbReference type="EMBL" id="OGZ66256.1"/>
    </source>
</evidence>
<dbReference type="Gene3D" id="3.90.80.10">
    <property type="entry name" value="Inorganic pyrophosphatase"/>
    <property type="match status" value="1"/>
</dbReference>
<organism evidence="6 7">
    <name type="scientific">Candidatus Staskawiczbacteria bacterium RIFCSPHIGHO2_01_FULL_41_41</name>
    <dbReference type="NCBI Taxonomy" id="1802203"/>
    <lineage>
        <taxon>Bacteria</taxon>
        <taxon>Candidatus Staskawicziibacteriota</taxon>
    </lineage>
</organism>
<comment type="cofactor">
    <cofactor evidence="1">
        <name>Mg(2+)</name>
        <dbReference type="ChEBI" id="CHEBI:18420"/>
    </cofactor>
</comment>